<dbReference type="GO" id="GO:0016757">
    <property type="term" value="F:glycosyltransferase activity"/>
    <property type="evidence" value="ECO:0007669"/>
    <property type="project" value="UniProtKB-KW"/>
</dbReference>
<evidence type="ECO:0000313" key="2">
    <source>
        <dbReference type="EMBL" id="MCO1624118.1"/>
    </source>
</evidence>
<name>A0AAW5HQW1_PSEPU</name>
<keyword evidence="2" id="KW-0808">Transferase</keyword>
<comment type="caution">
    <text evidence="2">The sequence shown here is derived from an EMBL/GenBank/DDBJ whole genome shotgun (WGS) entry which is preliminary data.</text>
</comment>
<accession>A0AAW5HQW1</accession>
<dbReference type="Proteomes" id="UP001202943">
    <property type="component" value="Unassembled WGS sequence"/>
</dbReference>
<dbReference type="AlphaFoldDB" id="A0AAW5HQW1"/>
<gene>
    <name evidence="2" type="ORF">M8C81_26360</name>
</gene>
<dbReference type="RefSeq" id="WP_252461696.1">
    <property type="nucleotide sequence ID" value="NZ_JAMHFX010000239.1"/>
</dbReference>
<dbReference type="Gene3D" id="3.40.50.2000">
    <property type="entry name" value="Glycogen Phosphorylase B"/>
    <property type="match status" value="1"/>
</dbReference>
<protein>
    <submittedName>
        <fullName evidence="2">Glycosyltransferase</fullName>
        <ecNumber evidence="2">2.4.-.-</ecNumber>
    </submittedName>
</protein>
<evidence type="ECO:0000259" key="1">
    <source>
        <dbReference type="Pfam" id="PF00534"/>
    </source>
</evidence>
<feature type="domain" description="Glycosyl transferase family 1" evidence="1">
    <location>
        <begin position="241"/>
        <end position="381"/>
    </location>
</feature>
<sequence>MSVESKRALLQGEREVKNGAAVRKVLLLGFHVGEAYFERYSAGDKFPQVAAYKLESRFIEALRLAGLRVDTLATIAVSTFPRIKRVWLPGKLLPGNGQGVGRVMPFVNLPVIKMLTRCVGSFYGLLRMGRRTDAICVYAAHSPNLLAAYLYSKLCKKPFFVYVPDLPSFMDVALGRGRLLKLLKKLDASLLSGLLASSNGLVVISRPMVEDYPAWRSKPYMVLEGISSSSSGPVTVAGSGRKQMIFYAGGVNRSYGIVELVEGFLRSGIDYELVLCGRGDLEGYLTDVCARHASVKYLGFVSPERVPQLQGAASLLLLTRNPAERYTRYSFPSKLIEYMSAGIPVLTTRLAGIPDEYFDYINVIEEFSIDAVARALVDFSAADKQNLYDKAARGKVWVLETKSSRAVGKQLVEFMENNK</sequence>
<dbReference type="SUPFAM" id="SSF53756">
    <property type="entry name" value="UDP-Glycosyltransferase/glycogen phosphorylase"/>
    <property type="match status" value="1"/>
</dbReference>
<reference evidence="2" key="2">
    <citation type="submission" date="2023-08" db="EMBL/GenBank/DDBJ databases">
        <title>Isolation, Identification, Denitrification Characteristics of A Highly Efficient Aerobic Denitrifying Bacterial Strain DS2.</title>
        <authorList>
            <person name="Wang H."/>
        </authorList>
    </citation>
    <scope>NUCLEOTIDE SEQUENCE</scope>
    <source>
        <strain evidence="2">DS2</strain>
    </source>
</reference>
<dbReference type="Pfam" id="PF00534">
    <property type="entry name" value="Glycos_transf_1"/>
    <property type="match status" value="1"/>
</dbReference>
<organism evidence="2 3">
    <name type="scientific">Pseudomonas putida</name>
    <name type="common">Arthrobacter siderocapsulatus</name>
    <dbReference type="NCBI Taxonomy" id="303"/>
    <lineage>
        <taxon>Bacteria</taxon>
        <taxon>Pseudomonadati</taxon>
        <taxon>Pseudomonadota</taxon>
        <taxon>Gammaproteobacteria</taxon>
        <taxon>Pseudomonadales</taxon>
        <taxon>Pseudomonadaceae</taxon>
        <taxon>Pseudomonas</taxon>
    </lineage>
</organism>
<evidence type="ECO:0000313" key="3">
    <source>
        <dbReference type="Proteomes" id="UP001202943"/>
    </source>
</evidence>
<proteinExistence type="predicted"/>
<dbReference type="InterPro" id="IPR001296">
    <property type="entry name" value="Glyco_trans_1"/>
</dbReference>
<dbReference type="EMBL" id="JAMHFX010000239">
    <property type="protein sequence ID" value="MCO1624118.1"/>
    <property type="molecule type" value="Genomic_DNA"/>
</dbReference>
<dbReference type="EC" id="2.4.-.-" evidence="2"/>
<keyword evidence="2" id="KW-0328">Glycosyltransferase</keyword>
<reference evidence="2" key="1">
    <citation type="submission" date="2022-05" db="EMBL/GenBank/DDBJ databases">
        <authorList>
            <person name="Yi M."/>
        </authorList>
    </citation>
    <scope>NUCLEOTIDE SEQUENCE</scope>
    <source>
        <strain evidence="2">DS2</strain>
    </source>
</reference>